<name>A0A5B7FRB0_PORTR</name>
<proteinExistence type="predicted"/>
<keyword evidence="2" id="KW-1185">Reference proteome</keyword>
<dbReference type="Proteomes" id="UP000324222">
    <property type="component" value="Unassembled WGS sequence"/>
</dbReference>
<organism evidence="1 2">
    <name type="scientific">Portunus trituberculatus</name>
    <name type="common">Swimming crab</name>
    <name type="synonym">Neptunus trituberculatus</name>
    <dbReference type="NCBI Taxonomy" id="210409"/>
    <lineage>
        <taxon>Eukaryota</taxon>
        <taxon>Metazoa</taxon>
        <taxon>Ecdysozoa</taxon>
        <taxon>Arthropoda</taxon>
        <taxon>Crustacea</taxon>
        <taxon>Multicrustacea</taxon>
        <taxon>Malacostraca</taxon>
        <taxon>Eumalacostraca</taxon>
        <taxon>Eucarida</taxon>
        <taxon>Decapoda</taxon>
        <taxon>Pleocyemata</taxon>
        <taxon>Brachyura</taxon>
        <taxon>Eubrachyura</taxon>
        <taxon>Portunoidea</taxon>
        <taxon>Portunidae</taxon>
        <taxon>Portuninae</taxon>
        <taxon>Portunus</taxon>
    </lineage>
</organism>
<evidence type="ECO:0000313" key="1">
    <source>
        <dbReference type="EMBL" id="MPC47819.1"/>
    </source>
</evidence>
<gene>
    <name evidence="1" type="ORF">E2C01_041576</name>
</gene>
<sequence>MNDPVTLISLPSLVLVGSADFHRSSATPRAWLTRDARRGSGSVGAVLRTAWPRLSNYGPVIVGCPTEKQTFSDHRKEATGHLIPKLAACEKHPNTVTVEGRQVQRSLRKGCSASLHQCVIRGHLQVYRASKGCAKGGDMRVFTILLGIL</sequence>
<dbReference type="EMBL" id="VSRR010007935">
    <property type="protein sequence ID" value="MPC47819.1"/>
    <property type="molecule type" value="Genomic_DNA"/>
</dbReference>
<accession>A0A5B7FRB0</accession>
<comment type="caution">
    <text evidence="1">The sequence shown here is derived from an EMBL/GenBank/DDBJ whole genome shotgun (WGS) entry which is preliminary data.</text>
</comment>
<dbReference type="AlphaFoldDB" id="A0A5B7FRB0"/>
<protein>
    <submittedName>
        <fullName evidence="1">Uncharacterized protein</fullName>
    </submittedName>
</protein>
<evidence type="ECO:0000313" key="2">
    <source>
        <dbReference type="Proteomes" id="UP000324222"/>
    </source>
</evidence>
<reference evidence="1 2" key="1">
    <citation type="submission" date="2019-05" db="EMBL/GenBank/DDBJ databases">
        <title>Another draft genome of Portunus trituberculatus and its Hox gene families provides insights of decapod evolution.</title>
        <authorList>
            <person name="Jeong J.-H."/>
            <person name="Song I."/>
            <person name="Kim S."/>
            <person name="Choi T."/>
            <person name="Kim D."/>
            <person name="Ryu S."/>
            <person name="Kim W."/>
        </authorList>
    </citation>
    <scope>NUCLEOTIDE SEQUENCE [LARGE SCALE GENOMIC DNA]</scope>
    <source>
        <tissue evidence="1">Muscle</tissue>
    </source>
</reference>